<reference evidence="7" key="1">
    <citation type="submission" date="2025-08" db="UniProtKB">
        <authorList>
            <consortium name="RefSeq"/>
        </authorList>
    </citation>
    <scope>IDENTIFICATION</scope>
</reference>
<accession>A0A6I9RHE6</accession>
<dbReference type="PANTHER" id="PTHR47295">
    <property type="entry name" value="EG45-LIKE DOMAIN CONTAINING PROTEIN 1-RELATED"/>
    <property type="match status" value="1"/>
</dbReference>
<evidence type="ECO:0000256" key="1">
    <source>
        <dbReference type="ARBA" id="ARBA00004613"/>
    </source>
</evidence>
<feature type="chain" id="PRO_5026771870" evidence="4">
    <location>
        <begin position="24"/>
        <end position="126"/>
    </location>
</feature>
<organism evidence="6 7">
    <name type="scientific">Elaeis guineensis var. tenera</name>
    <name type="common">Oil palm</name>
    <dbReference type="NCBI Taxonomy" id="51953"/>
    <lineage>
        <taxon>Eukaryota</taxon>
        <taxon>Viridiplantae</taxon>
        <taxon>Streptophyta</taxon>
        <taxon>Embryophyta</taxon>
        <taxon>Tracheophyta</taxon>
        <taxon>Spermatophyta</taxon>
        <taxon>Magnoliopsida</taxon>
        <taxon>Liliopsida</taxon>
        <taxon>Arecaceae</taxon>
        <taxon>Arecoideae</taxon>
        <taxon>Cocoseae</taxon>
        <taxon>Elaeidinae</taxon>
        <taxon>Elaeis</taxon>
    </lineage>
</organism>
<feature type="domain" description="Expansin-like EG45" evidence="5">
    <location>
        <begin position="26"/>
        <end position="126"/>
    </location>
</feature>
<dbReference type="PROSITE" id="PS50842">
    <property type="entry name" value="EXPANSIN_EG45"/>
    <property type="match status" value="1"/>
</dbReference>
<evidence type="ECO:0000256" key="4">
    <source>
        <dbReference type="SAM" id="SignalP"/>
    </source>
</evidence>
<dbReference type="OrthoDB" id="406505at2759"/>
<proteinExistence type="predicted"/>
<comment type="subcellular location">
    <subcellularLocation>
        <location evidence="1">Secreted</location>
    </subcellularLocation>
</comment>
<dbReference type="Gene3D" id="2.40.40.10">
    <property type="entry name" value="RlpA-like domain"/>
    <property type="match status" value="1"/>
</dbReference>
<evidence type="ECO:0000313" key="7">
    <source>
        <dbReference type="RefSeq" id="XP_010926572.1"/>
    </source>
</evidence>
<dbReference type="SMART" id="SM00837">
    <property type="entry name" value="DPBB_1"/>
    <property type="match status" value="1"/>
</dbReference>
<name>A0A6I9RHE6_ELAGV</name>
<protein>
    <submittedName>
        <fullName evidence="7">EG45-like domain containing protein 1</fullName>
    </submittedName>
</protein>
<keyword evidence="3 4" id="KW-0732">Signal</keyword>
<dbReference type="GO" id="GO:0048046">
    <property type="term" value="C:apoplast"/>
    <property type="evidence" value="ECO:0007669"/>
    <property type="project" value="InterPro"/>
</dbReference>
<dbReference type="FunFam" id="2.40.40.10:FF:000005">
    <property type="entry name" value="Barwin-related endoglucanase"/>
    <property type="match status" value="1"/>
</dbReference>
<keyword evidence="2" id="KW-0964">Secreted</keyword>
<evidence type="ECO:0000256" key="2">
    <source>
        <dbReference type="ARBA" id="ARBA00022525"/>
    </source>
</evidence>
<dbReference type="Pfam" id="PF03330">
    <property type="entry name" value="DPBB_1"/>
    <property type="match status" value="1"/>
</dbReference>
<dbReference type="InParanoid" id="A0A6I9RHE6"/>
<dbReference type="RefSeq" id="XP_010926572.1">
    <property type="nucleotide sequence ID" value="XM_010928270.1"/>
</dbReference>
<evidence type="ECO:0000256" key="3">
    <source>
        <dbReference type="ARBA" id="ARBA00022729"/>
    </source>
</evidence>
<dbReference type="AlphaFoldDB" id="A0A6I9RHE6"/>
<dbReference type="PANTHER" id="PTHR47295:SF2">
    <property type="entry name" value="EG45-LIKE DOMAIN CONTAINING PROTEIN 1-RELATED"/>
    <property type="match status" value="1"/>
</dbReference>
<evidence type="ECO:0000313" key="6">
    <source>
        <dbReference type="Proteomes" id="UP000504607"/>
    </source>
</evidence>
<dbReference type="InterPro" id="IPR036908">
    <property type="entry name" value="RlpA-like_sf"/>
</dbReference>
<dbReference type="SUPFAM" id="SSF50685">
    <property type="entry name" value="Barwin-like endoglucanases"/>
    <property type="match status" value="1"/>
</dbReference>
<dbReference type="InterPro" id="IPR044206">
    <property type="entry name" value="EGC1/2"/>
</dbReference>
<dbReference type="CDD" id="cd22269">
    <property type="entry name" value="DPBB_EG45-like"/>
    <property type="match status" value="1"/>
</dbReference>
<sequence>MAMEKHSVLVLAMLLGLRTLVAAAPGTATYYTQYTPSACYGNQNKGTMIAAASDAIYSNGAACGRRYSVRCTGSTNGVPHPCKGASVVVTIVDHCAGCQATLDLSHEVFAAIADPIAGKIMIDYTQ</sequence>
<gene>
    <name evidence="7" type="primary">LOC105048816</name>
</gene>
<dbReference type="Proteomes" id="UP000504607">
    <property type="component" value="Chromosome 7"/>
</dbReference>
<dbReference type="InterPro" id="IPR007112">
    <property type="entry name" value="Expansin/allergen_DPBB_dom"/>
</dbReference>
<feature type="signal peptide" evidence="4">
    <location>
        <begin position="1"/>
        <end position="23"/>
    </location>
</feature>
<keyword evidence="6" id="KW-1185">Reference proteome</keyword>
<dbReference type="InterPro" id="IPR009009">
    <property type="entry name" value="RlpA-like_DPBB"/>
</dbReference>
<evidence type="ECO:0000259" key="5">
    <source>
        <dbReference type="PROSITE" id="PS50842"/>
    </source>
</evidence>
<dbReference type="GO" id="GO:0009627">
    <property type="term" value="P:systemic acquired resistance"/>
    <property type="evidence" value="ECO:0007669"/>
    <property type="project" value="InterPro"/>
</dbReference>